<evidence type="ECO:0000313" key="1">
    <source>
        <dbReference type="EMBL" id="RAH75131.1"/>
    </source>
</evidence>
<organism evidence="1 2">
    <name type="scientific">Aspergillus aculeatinus CBS 121060</name>
    <dbReference type="NCBI Taxonomy" id="1448322"/>
    <lineage>
        <taxon>Eukaryota</taxon>
        <taxon>Fungi</taxon>
        <taxon>Dikarya</taxon>
        <taxon>Ascomycota</taxon>
        <taxon>Pezizomycotina</taxon>
        <taxon>Eurotiomycetes</taxon>
        <taxon>Eurotiomycetidae</taxon>
        <taxon>Eurotiales</taxon>
        <taxon>Aspergillaceae</taxon>
        <taxon>Aspergillus</taxon>
        <taxon>Aspergillus subgen. Circumdati</taxon>
    </lineage>
</organism>
<gene>
    <name evidence="1" type="ORF">BO66DRAFT_375</name>
</gene>
<dbReference type="EMBL" id="KZ824933">
    <property type="protein sequence ID" value="RAH75131.1"/>
    <property type="molecule type" value="Genomic_DNA"/>
</dbReference>
<accession>A0ACD1HNI9</accession>
<evidence type="ECO:0000313" key="2">
    <source>
        <dbReference type="Proteomes" id="UP000249661"/>
    </source>
</evidence>
<reference evidence="1" key="1">
    <citation type="submission" date="2018-02" db="EMBL/GenBank/DDBJ databases">
        <title>The genomes of Aspergillus section Nigri reveals drivers in fungal speciation.</title>
        <authorList>
            <consortium name="DOE Joint Genome Institute"/>
            <person name="Vesth T.C."/>
            <person name="Nybo J."/>
            <person name="Theobald S."/>
            <person name="Brandl J."/>
            <person name="Frisvad J.C."/>
            <person name="Nielsen K.F."/>
            <person name="Lyhne E.K."/>
            <person name="Kogle M.E."/>
            <person name="Kuo A."/>
            <person name="Riley R."/>
            <person name="Clum A."/>
            <person name="Nolan M."/>
            <person name="Lipzen A."/>
            <person name="Salamov A."/>
            <person name="Henrissat B."/>
            <person name="Wiebenga A."/>
            <person name="De vries R.P."/>
            <person name="Grigoriev I.V."/>
            <person name="Mortensen U.H."/>
            <person name="Andersen M.R."/>
            <person name="Baker S.E."/>
        </authorList>
    </citation>
    <scope>NUCLEOTIDE SEQUENCE</scope>
    <source>
        <strain evidence="1">CBS 121060</strain>
    </source>
</reference>
<keyword evidence="2" id="KW-1185">Reference proteome</keyword>
<sequence>MSQSLLVTWCESESTCTLFLWSRLTTQYVLGYFSGSRSRGPIDACMLPRGRGSLCSAISISPVQGLRRGVPCLGFGASRGRYCAARFFQVVKIISGLELGSGREDDEGKLGREEDAQLLSEVQYSTKLAKIQWWWCCVSTLWIYSTTSVHGWWPRWSRATAVDAALAGAGAGA</sequence>
<protein>
    <submittedName>
        <fullName evidence="1">Uncharacterized protein</fullName>
    </submittedName>
</protein>
<proteinExistence type="predicted"/>
<name>A0ACD1HNI9_9EURO</name>
<dbReference type="Proteomes" id="UP000249661">
    <property type="component" value="Unassembled WGS sequence"/>
</dbReference>